<evidence type="ECO:0000313" key="2">
    <source>
        <dbReference type="Proteomes" id="UP001175226"/>
    </source>
</evidence>
<dbReference type="AlphaFoldDB" id="A0AA39MU67"/>
<evidence type="ECO:0008006" key="3">
    <source>
        <dbReference type="Google" id="ProtNLM"/>
    </source>
</evidence>
<gene>
    <name evidence="1" type="ORF">EV421DRAFT_2008824</name>
</gene>
<name>A0AA39MU67_9AGAR</name>
<accession>A0AA39MU67</accession>
<keyword evidence="2" id="KW-1185">Reference proteome</keyword>
<protein>
    <recommendedName>
        <fullName evidence="3">S-adenosyl-L-methionine-dependent methyltransferase</fullName>
    </recommendedName>
</protein>
<dbReference type="Proteomes" id="UP001175226">
    <property type="component" value="Unassembled WGS sequence"/>
</dbReference>
<dbReference type="InterPro" id="IPR029063">
    <property type="entry name" value="SAM-dependent_MTases_sf"/>
</dbReference>
<dbReference type="SUPFAM" id="SSF53335">
    <property type="entry name" value="S-adenosyl-L-methionine-dependent methyltransferases"/>
    <property type="match status" value="1"/>
</dbReference>
<organism evidence="1 2">
    <name type="scientific">Armillaria borealis</name>
    <dbReference type="NCBI Taxonomy" id="47425"/>
    <lineage>
        <taxon>Eukaryota</taxon>
        <taxon>Fungi</taxon>
        <taxon>Dikarya</taxon>
        <taxon>Basidiomycota</taxon>
        <taxon>Agaricomycotina</taxon>
        <taxon>Agaricomycetes</taxon>
        <taxon>Agaricomycetidae</taxon>
        <taxon>Agaricales</taxon>
        <taxon>Marasmiineae</taxon>
        <taxon>Physalacriaceae</taxon>
        <taxon>Armillaria</taxon>
    </lineage>
</organism>
<sequence length="299" mass="32902">MSSSSARVYPSAPDVHYILPSDALEKSRLDRQHSLLRRALCDGKSVLAPVTLKPGNKVLDSGTGSGNSVSSLAIPIEVPTSVSINALDIQSDIFPKSFPSNVHFYLHSVTNLPGEWSDAYSLVNQRVLFAALTESQWNAALLEVFRVLAPGGWVQLVEGSPPSGDTGEYSEKMRNIFLELFAYKGLLPDVAKRLPDMLAQQGFINIQSETRALPLGAWAGLDGTEHRDDLVAVFSAFHLEPLLQGGRFELVSPEEDFDKFLTSLEKEWDKGEETFASLSWTVVYAQKVLVQLREIIKLG</sequence>
<proteinExistence type="predicted"/>
<dbReference type="EMBL" id="JAUEPT010000013">
    <property type="protein sequence ID" value="KAK0446777.1"/>
    <property type="molecule type" value="Genomic_DNA"/>
</dbReference>
<evidence type="ECO:0000313" key="1">
    <source>
        <dbReference type="EMBL" id="KAK0446777.1"/>
    </source>
</evidence>
<dbReference type="Gene3D" id="3.40.50.150">
    <property type="entry name" value="Vaccinia Virus protein VP39"/>
    <property type="match status" value="1"/>
</dbReference>
<reference evidence="1" key="1">
    <citation type="submission" date="2023-06" db="EMBL/GenBank/DDBJ databases">
        <authorList>
            <consortium name="Lawrence Berkeley National Laboratory"/>
            <person name="Ahrendt S."/>
            <person name="Sahu N."/>
            <person name="Indic B."/>
            <person name="Wong-Bajracharya J."/>
            <person name="Merenyi Z."/>
            <person name="Ke H.-M."/>
            <person name="Monk M."/>
            <person name="Kocsube S."/>
            <person name="Drula E."/>
            <person name="Lipzen A."/>
            <person name="Balint B."/>
            <person name="Henrissat B."/>
            <person name="Andreopoulos B."/>
            <person name="Martin F.M."/>
            <person name="Harder C.B."/>
            <person name="Rigling D."/>
            <person name="Ford K.L."/>
            <person name="Foster G.D."/>
            <person name="Pangilinan J."/>
            <person name="Papanicolaou A."/>
            <person name="Barry K."/>
            <person name="LaButti K."/>
            <person name="Viragh M."/>
            <person name="Koriabine M."/>
            <person name="Yan M."/>
            <person name="Riley R."/>
            <person name="Champramary S."/>
            <person name="Plett K.L."/>
            <person name="Tsai I.J."/>
            <person name="Slot J."/>
            <person name="Sipos G."/>
            <person name="Plett J."/>
            <person name="Nagy L.G."/>
            <person name="Grigoriev I.V."/>
        </authorList>
    </citation>
    <scope>NUCLEOTIDE SEQUENCE</scope>
    <source>
        <strain evidence="1">FPL87.14</strain>
    </source>
</reference>
<comment type="caution">
    <text evidence="1">The sequence shown here is derived from an EMBL/GenBank/DDBJ whole genome shotgun (WGS) entry which is preliminary data.</text>
</comment>